<sequence>MMLMQQINLLKLEANIAFRKMEHLAPNGREDCAFEEALWQLAKVGDSVKGMYASLDDFMYETKIAMASLEKVGEIIQTKIDNPYLQVEFVFPQERARHAYA</sequence>
<protein>
    <submittedName>
        <fullName evidence="1">Uncharacterized protein</fullName>
    </submittedName>
</protein>
<dbReference type="RefSeq" id="WP_130154633.1">
    <property type="nucleotide sequence ID" value="NZ_SCFB01000026.1"/>
</dbReference>
<dbReference type="AlphaFoldDB" id="A0A4Q7DEK6"/>
<name>A0A4Q7DEK6_9PROT</name>
<proteinExistence type="predicted"/>
<dbReference type="EMBL" id="SCFB01000026">
    <property type="protein sequence ID" value="RZI45103.1"/>
    <property type="molecule type" value="Genomic_DNA"/>
</dbReference>
<evidence type="ECO:0000313" key="1">
    <source>
        <dbReference type="EMBL" id="RZI45103.1"/>
    </source>
</evidence>
<keyword evidence="2" id="KW-1185">Reference proteome</keyword>
<reference evidence="1 2" key="1">
    <citation type="submission" date="2018-10" db="EMBL/GenBank/DDBJ databases">
        <title>An updated phylogeny of the Alphaproteobacteria reveals that the parasitic Rickettsiales and Holosporales have independent origins.</title>
        <authorList>
            <person name="Munoz-Gomez S.A."/>
            <person name="Hess S."/>
            <person name="Burger G."/>
            <person name="Lang B.F."/>
            <person name="Susko E."/>
            <person name="Slamovits C.H."/>
            <person name="Roger A.J."/>
        </authorList>
    </citation>
    <scope>NUCLEOTIDE SEQUENCE [LARGE SCALE GENOMIC DNA]</scope>
    <source>
        <strain evidence="1">HOLO01</strain>
    </source>
</reference>
<organism evidence="1 2">
    <name type="scientific">Candidatus Finniella inopinata</name>
    <dbReference type="NCBI Taxonomy" id="1696036"/>
    <lineage>
        <taxon>Bacteria</taxon>
        <taxon>Pseudomonadati</taxon>
        <taxon>Pseudomonadota</taxon>
        <taxon>Alphaproteobacteria</taxon>
        <taxon>Holosporales</taxon>
        <taxon>Candidatus Paracaedibacteraceae</taxon>
        <taxon>Candidatus Finniella</taxon>
    </lineage>
</organism>
<dbReference type="Proteomes" id="UP000293550">
    <property type="component" value="Unassembled WGS sequence"/>
</dbReference>
<gene>
    <name evidence="1" type="ORF">EQU50_08180</name>
</gene>
<evidence type="ECO:0000313" key="2">
    <source>
        <dbReference type="Proteomes" id="UP000293550"/>
    </source>
</evidence>
<comment type="caution">
    <text evidence="1">The sequence shown here is derived from an EMBL/GenBank/DDBJ whole genome shotgun (WGS) entry which is preliminary data.</text>
</comment>
<accession>A0A4Q7DEK6</accession>